<proteinExistence type="inferred from homology"/>
<keyword evidence="4 8" id="KW-0645">Protease</keyword>
<evidence type="ECO:0000313" key="10">
    <source>
        <dbReference type="Proteomes" id="UP000238350"/>
    </source>
</evidence>
<dbReference type="GO" id="GO:0046872">
    <property type="term" value="F:metal ion binding"/>
    <property type="evidence" value="ECO:0007669"/>
    <property type="project" value="UniProtKB-KW"/>
</dbReference>
<keyword evidence="7 8" id="KW-0482">Metalloprotease</keyword>
<dbReference type="GO" id="GO:0004222">
    <property type="term" value="F:metalloendopeptidase activity"/>
    <property type="evidence" value="ECO:0007669"/>
    <property type="project" value="InterPro"/>
</dbReference>
<dbReference type="EMBL" id="NDIQ01000001">
    <property type="protein sequence ID" value="PRT54018.1"/>
    <property type="molecule type" value="Genomic_DNA"/>
</dbReference>
<evidence type="ECO:0000256" key="2">
    <source>
        <dbReference type="ARBA" id="ARBA00009915"/>
    </source>
</evidence>
<evidence type="ECO:0000256" key="4">
    <source>
        <dbReference type="ARBA" id="ARBA00022670"/>
    </source>
</evidence>
<comment type="caution">
    <text evidence="9">The sequence shown here is derived from an EMBL/GenBank/DDBJ whole genome shotgun (WGS) entry which is preliminary data.</text>
</comment>
<name>A0A2T0FG99_9ASCO</name>
<comment type="function">
    <text evidence="8">Has a dual role in the assembly of mitochondrial ATPase.</text>
</comment>
<keyword evidence="8" id="KW-0472">Membrane</keyword>
<accession>A0A2T0FG99</accession>
<keyword evidence="8" id="KW-0999">Mitochondrion inner membrane</keyword>
<evidence type="ECO:0000256" key="8">
    <source>
        <dbReference type="RuleBase" id="RU364057"/>
    </source>
</evidence>
<dbReference type="GO" id="GO:0005743">
    <property type="term" value="C:mitochondrial inner membrane"/>
    <property type="evidence" value="ECO:0007669"/>
    <property type="project" value="UniProtKB-SubCell"/>
</dbReference>
<dbReference type="EC" id="3.4.24.-" evidence="8"/>
<keyword evidence="8" id="KW-0496">Mitochondrion</keyword>
<reference evidence="9 10" key="1">
    <citation type="submission" date="2017-04" db="EMBL/GenBank/DDBJ databases">
        <title>Genome sequencing of [Candida] sorbophila.</title>
        <authorList>
            <person name="Ahn J.O."/>
        </authorList>
    </citation>
    <scope>NUCLEOTIDE SEQUENCE [LARGE SCALE GENOMIC DNA]</scope>
    <source>
        <strain evidence="9 10">DS02</strain>
    </source>
</reference>
<gene>
    <name evidence="9" type="ORF">B9G98_01638</name>
</gene>
<dbReference type="GeneID" id="36515387"/>
<dbReference type="GO" id="GO:0033615">
    <property type="term" value="P:mitochondrial proton-transporting ATP synthase complex assembly"/>
    <property type="evidence" value="ECO:0007669"/>
    <property type="project" value="TreeGrafter"/>
</dbReference>
<evidence type="ECO:0000256" key="1">
    <source>
        <dbReference type="ARBA" id="ARBA00004137"/>
    </source>
</evidence>
<organism evidence="9 10">
    <name type="scientific">Wickerhamiella sorbophila</name>
    <dbReference type="NCBI Taxonomy" id="45607"/>
    <lineage>
        <taxon>Eukaryota</taxon>
        <taxon>Fungi</taxon>
        <taxon>Dikarya</taxon>
        <taxon>Ascomycota</taxon>
        <taxon>Saccharomycotina</taxon>
        <taxon>Dipodascomycetes</taxon>
        <taxon>Dipodascales</taxon>
        <taxon>Trichomonascaceae</taxon>
        <taxon>Wickerhamiella</taxon>
    </lineage>
</organism>
<dbReference type="OrthoDB" id="285308at2759"/>
<dbReference type="RefSeq" id="XP_024663964.1">
    <property type="nucleotide sequence ID" value="XM_024808196.1"/>
</dbReference>
<evidence type="ECO:0000256" key="3">
    <source>
        <dbReference type="ARBA" id="ARBA00014615"/>
    </source>
</evidence>
<evidence type="ECO:0000256" key="6">
    <source>
        <dbReference type="ARBA" id="ARBA00022801"/>
    </source>
</evidence>
<evidence type="ECO:0000256" key="7">
    <source>
        <dbReference type="ARBA" id="ARBA00023049"/>
    </source>
</evidence>
<dbReference type="Proteomes" id="UP000238350">
    <property type="component" value="Unassembled WGS sequence"/>
</dbReference>
<dbReference type="GO" id="GO:0034982">
    <property type="term" value="P:mitochondrial protein processing"/>
    <property type="evidence" value="ECO:0007669"/>
    <property type="project" value="TreeGrafter"/>
</dbReference>
<keyword evidence="6 8" id="KW-0378">Hydrolase</keyword>
<evidence type="ECO:0000256" key="5">
    <source>
        <dbReference type="ARBA" id="ARBA00022723"/>
    </source>
</evidence>
<dbReference type="InterPro" id="IPR019165">
    <property type="entry name" value="Peptidase_M76_ATP23"/>
</dbReference>
<dbReference type="PANTHER" id="PTHR21711:SF0">
    <property type="entry name" value="MITOCHONDRIAL INNER MEMBRANE PROTEASE ATP23 HOMOLOG"/>
    <property type="match status" value="1"/>
</dbReference>
<dbReference type="Pfam" id="PF09768">
    <property type="entry name" value="Peptidase_M76"/>
    <property type="match status" value="1"/>
</dbReference>
<dbReference type="PANTHER" id="PTHR21711">
    <property type="entry name" value="MITOCHONDRIAL INNER MEMBRANE PROTEASE"/>
    <property type="match status" value="1"/>
</dbReference>
<keyword evidence="10" id="KW-1185">Reference proteome</keyword>
<sequence>MLTIFQNLVDAAKYRFGQLSAEEEAQYNSRLAQEKDGRECKQCNEFKDWNLNYSPTVRFMRDEIAKIGGNINSSNVICGKCDEMKSGGFHPELGILLCQNKIYSRSHCEDTMAHEMVHAYDHCRFEVDWTKLQHHACSEIRASSLSGECRMMNEMFKHGFLKFGRGHQECVRRRATLSVMANPNCKDREMAELVVDQVFDQCFNDTRPFDEIYR</sequence>
<protein>
    <recommendedName>
        <fullName evidence="3 8">Mitochondrial inner membrane protease ATP23</fullName>
        <ecNumber evidence="8">3.4.24.-</ecNumber>
    </recommendedName>
</protein>
<comment type="similarity">
    <text evidence="2 8">Belongs to the peptidase M76 family.</text>
</comment>
<evidence type="ECO:0000313" key="9">
    <source>
        <dbReference type="EMBL" id="PRT54018.1"/>
    </source>
</evidence>
<comment type="subcellular location">
    <subcellularLocation>
        <location evidence="1 8">Mitochondrion inner membrane</location>
        <topology evidence="1 8">Peripheral membrane protein</topology>
        <orientation evidence="1 8">Intermembrane side</orientation>
    </subcellularLocation>
</comment>
<dbReference type="AlphaFoldDB" id="A0A2T0FG99"/>
<dbReference type="STRING" id="45607.A0A2T0FG99"/>
<keyword evidence="5 8" id="KW-0479">Metal-binding</keyword>